<name>A0ACA9M928_9GLOM</name>
<dbReference type="EMBL" id="CAJVPT010011077">
    <property type="protein sequence ID" value="CAG8576209.1"/>
    <property type="molecule type" value="Genomic_DNA"/>
</dbReference>
<evidence type="ECO:0000313" key="2">
    <source>
        <dbReference type="Proteomes" id="UP000789525"/>
    </source>
</evidence>
<organism evidence="1 2">
    <name type="scientific">Acaulospora colombiana</name>
    <dbReference type="NCBI Taxonomy" id="27376"/>
    <lineage>
        <taxon>Eukaryota</taxon>
        <taxon>Fungi</taxon>
        <taxon>Fungi incertae sedis</taxon>
        <taxon>Mucoromycota</taxon>
        <taxon>Glomeromycotina</taxon>
        <taxon>Glomeromycetes</taxon>
        <taxon>Diversisporales</taxon>
        <taxon>Acaulosporaceae</taxon>
        <taxon>Acaulospora</taxon>
    </lineage>
</organism>
<reference evidence="1" key="1">
    <citation type="submission" date="2021-06" db="EMBL/GenBank/DDBJ databases">
        <authorList>
            <person name="Kallberg Y."/>
            <person name="Tangrot J."/>
            <person name="Rosling A."/>
        </authorList>
    </citation>
    <scope>NUCLEOTIDE SEQUENCE</scope>
    <source>
        <strain evidence="1">CL356</strain>
    </source>
</reference>
<keyword evidence="2" id="KW-1185">Reference proteome</keyword>
<comment type="caution">
    <text evidence="1">The sequence shown here is derived from an EMBL/GenBank/DDBJ whole genome shotgun (WGS) entry which is preliminary data.</text>
</comment>
<dbReference type="Proteomes" id="UP000789525">
    <property type="component" value="Unassembled WGS sequence"/>
</dbReference>
<evidence type="ECO:0000313" key="1">
    <source>
        <dbReference type="EMBL" id="CAG8576209.1"/>
    </source>
</evidence>
<gene>
    <name evidence="1" type="ORF">ACOLOM_LOCUS5792</name>
</gene>
<proteinExistence type="predicted"/>
<sequence length="343" mass="39507">MDPKKTPERRKTLSTNVSTRSYKPTAISIPTSEEVWARLPKHHVPEHVSQPKKQNLPQTSIPGAMIFSYATIGSEEYDRTSPDSIPSKLASSLHAYRKNINICKQPKIVPYEYNNVTYGRIPISSNFKAAFIEKWSLDTDLCEKTSSEPLVILNASSDDLQEYQSNTQSHTEQLPKQRYVEDLIDDEYPHMNTYEVKESPRKRKHSFHETSNDQASQTRKLSSPNDDKETENTAHINEENQSHNVSSSEIYSDNEERFINSSSKFTLKRRGPKPSYKESLARINSNMDFLERLKILAPEAAAVYDDLEVVEESKDTDQVNTGHMKTHDNKRWKTKDTEEFYKV</sequence>
<protein>
    <submittedName>
        <fullName evidence="1">14790_t:CDS:1</fullName>
    </submittedName>
</protein>
<accession>A0ACA9M928</accession>